<dbReference type="Proteomes" id="UP000284702">
    <property type="component" value="Unassembled WGS sequence"/>
</dbReference>
<dbReference type="Pfam" id="PF00246">
    <property type="entry name" value="Peptidase_M14"/>
    <property type="match status" value="1"/>
</dbReference>
<dbReference type="EMBL" id="MZMZ02003367">
    <property type="protein sequence ID" value="RQM21888.1"/>
    <property type="molecule type" value="Genomic_DNA"/>
</dbReference>
<dbReference type="PRINTS" id="PR00765">
    <property type="entry name" value="CRBOXYPTASEA"/>
</dbReference>
<dbReference type="GO" id="GO:0008270">
    <property type="term" value="F:zinc ion binding"/>
    <property type="evidence" value="ECO:0007669"/>
    <property type="project" value="InterPro"/>
</dbReference>
<dbReference type="Gene3D" id="3.40.630.10">
    <property type="entry name" value="Zn peptidases"/>
    <property type="match status" value="1"/>
</dbReference>
<feature type="region of interest" description="Disordered" evidence="11">
    <location>
        <begin position="204"/>
        <end position="225"/>
    </location>
</feature>
<dbReference type="GO" id="GO:0004181">
    <property type="term" value="F:metallocarboxypeptidase activity"/>
    <property type="evidence" value="ECO:0007669"/>
    <property type="project" value="InterPro"/>
</dbReference>
<dbReference type="PROSITE" id="PS52035">
    <property type="entry name" value="PEPTIDASE_M14"/>
    <property type="match status" value="1"/>
</dbReference>
<dbReference type="GO" id="GO:0006508">
    <property type="term" value="P:proteolysis"/>
    <property type="evidence" value="ECO:0007669"/>
    <property type="project" value="UniProtKB-KW"/>
</dbReference>
<organism evidence="14 15">
    <name type="scientific">Aphanomyces astaci</name>
    <name type="common">Crayfish plague agent</name>
    <dbReference type="NCBI Taxonomy" id="112090"/>
    <lineage>
        <taxon>Eukaryota</taxon>
        <taxon>Sar</taxon>
        <taxon>Stramenopiles</taxon>
        <taxon>Oomycota</taxon>
        <taxon>Saprolegniomycetes</taxon>
        <taxon>Saprolegniales</taxon>
        <taxon>Verrucalvaceae</taxon>
        <taxon>Aphanomyces</taxon>
    </lineage>
</organism>
<keyword evidence="15" id="KW-1185">Reference proteome</keyword>
<name>A0A3R8D7H2_APHAT</name>
<dbReference type="SUPFAM" id="SSF53187">
    <property type="entry name" value="Zn-dependent exopeptidases"/>
    <property type="match status" value="1"/>
</dbReference>
<dbReference type="PANTHER" id="PTHR11705">
    <property type="entry name" value="PROTEASE FAMILY M14 CARBOXYPEPTIDASE A,B"/>
    <property type="match status" value="1"/>
</dbReference>
<keyword evidence="3" id="KW-0121">Carboxypeptidase</keyword>
<feature type="signal peptide" evidence="12">
    <location>
        <begin position="1"/>
        <end position="19"/>
    </location>
</feature>
<feature type="domain" description="Peptidase M14" evidence="13">
    <location>
        <begin position="72"/>
        <end position="351"/>
    </location>
</feature>
<protein>
    <recommendedName>
        <fullName evidence="13">Peptidase M14 domain-containing protein</fullName>
    </recommendedName>
</protein>
<evidence type="ECO:0000256" key="9">
    <source>
        <dbReference type="ARBA" id="ARBA00023049"/>
    </source>
</evidence>
<feature type="compositionally biased region" description="Gly residues" evidence="11">
    <location>
        <begin position="465"/>
        <end position="475"/>
    </location>
</feature>
<feature type="region of interest" description="Disordered" evidence="11">
    <location>
        <begin position="448"/>
        <end position="475"/>
    </location>
</feature>
<evidence type="ECO:0000256" key="1">
    <source>
        <dbReference type="ARBA" id="ARBA00001947"/>
    </source>
</evidence>
<dbReference type="GO" id="GO:0005615">
    <property type="term" value="C:extracellular space"/>
    <property type="evidence" value="ECO:0007669"/>
    <property type="project" value="TreeGrafter"/>
</dbReference>
<keyword evidence="9" id="KW-0482">Metalloprotease</keyword>
<sequence length="475" mass="51399">MKTIGILALASVAVTFAVGDTAALVQGPDRKLRTDAQVQAFRDNKARECHKRFDGYIETLKAGEYKDSKFFKCFRTSEQIFEYVNKLVEQNPTLLAKENISTTVQGKTIYAYKLTSGASKPKSLYFQSLIHAREWSAGSSNLYALSSMLDAIVNKEPTAADSYNLYFVPIVNIDGYDISWNSKRLQRKNANEVDLNRNWPARFKHSNNVSPKNETYPGTGPLSEPETKGIHKWLESMSSELAGCVDVHSYGGVVLYPNGDTTEPIGNGDDEKFKALGAKVAEAASSTNYKAQTAGSFGVAIGAFDDYIYRTYKKPVLTIEMAGNSFVTSEWTIPHRGQETFRALNQFAEEVTTFEGGSGIPNEDSPDKGNGGGIVSPNEVSPHKGNGDGIDFPDEVSPHKGNGDGIDFPNEISPHKGNGGGIDFPDEVSPHKGNGGGIVFPNEVSPHKGNGGGIVFPNEISPHKGNGGGIVFPED</sequence>
<evidence type="ECO:0000256" key="2">
    <source>
        <dbReference type="ARBA" id="ARBA00005988"/>
    </source>
</evidence>
<comment type="similarity">
    <text evidence="2 10">Belongs to the peptidase M14 family.</text>
</comment>
<feature type="chain" id="PRO_5018524368" description="Peptidase M14 domain-containing protein" evidence="12">
    <location>
        <begin position="20"/>
        <end position="475"/>
    </location>
</feature>
<evidence type="ECO:0000313" key="15">
    <source>
        <dbReference type="Proteomes" id="UP000284702"/>
    </source>
</evidence>
<evidence type="ECO:0000259" key="13">
    <source>
        <dbReference type="PROSITE" id="PS52035"/>
    </source>
</evidence>
<accession>A0A3R8D7H2</accession>
<evidence type="ECO:0000256" key="12">
    <source>
        <dbReference type="SAM" id="SignalP"/>
    </source>
</evidence>
<evidence type="ECO:0000256" key="7">
    <source>
        <dbReference type="ARBA" id="ARBA00022801"/>
    </source>
</evidence>
<evidence type="ECO:0000313" key="14">
    <source>
        <dbReference type="EMBL" id="RQM21888.1"/>
    </source>
</evidence>
<evidence type="ECO:0000256" key="11">
    <source>
        <dbReference type="SAM" id="MobiDB-lite"/>
    </source>
</evidence>
<evidence type="ECO:0000256" key="4">
    <source>
        <dbReference type="ARBA" id="ARBA00022670"/>
    </source>
</evidence>
<evidence type="ECO:0000256" key="5">
    <source>
        <dbReference type="ARBA" id="ARBA00022723"/>
    </source>
</evidence>
<keyword evidence="8" id="KW-0862">Zinc</keyword>
<reference evidence="14" key="1">
    <citation type="submission" date="2018-07" db="EMBL/GenBank/DDBJ databases">
        <title>Annotation of Aphanomyces astaci genome assembly.</title>
        <authorList>
            <person name="Studholme D.J."/>
        </authorList>
    </citation>
    <scope>NUCLEOTIDE SEQUENCE [LARGE SCALE GENOMIC DNA]</scope>
    <source>
        <strain evidence="14">Pc</strain>
    </source>
</reference>
<evidence type="ECO:0000256" key="8">
    <source>
        <dbReference type="ARBA" id="ARBA00022833"/>
    </source>
</evidence>
<comment type="caution">
    <text evidence="14">The sequence shown here is derived from an EMBL/GenBank/DDBJ whole genome shotgun (WGS) entry which is preliminary data.</text>
</comment>
<keyword evidence="4" id="KW-0645">Protease</keyword>
<evidence type="ECO:0000256" key="10">
    <source>
        <dbReference type="PROSITE-ProRule" id="PRU01379"/>
    </source>
</evidence>
<dbReference type="AlphaFoldDB" id="A0A3R8D7H2"/>
<proteinExistence type="inferred from homology"/>
<gene>
    <name evidence="14" type="ORF">B5M09_011782</name>
</gene>
<comment type="cofactor">
    <cofactor evidence="1">
        <name>Zn(2+)</name>
        <dbReference type="ChEBI" id="CHEBI:29105"/>
    </cofactor>
</comment>
<keyword evidence="5" id="KW-0479">Metal-binding</keyword>
<dbReference type="InterPro" id="IPR000834">
    <property type="entry name" value="Peptidase_M14"/>
</dbReference>
<dbReference type="FunFam" id="3.40.630.10:FF:000084">
    <property type="entry name" value="Carboxypeptidase B2"/>
    <property type="match status" value="1"/>
</dbReference>
<dbReference type="PANTHER" id="PTHR11705:SF143">
    <property type="entry name" value="SLL0236 PROTEIN"/>
    <property type="match status" value="1"/>
</dbReference>
<keyword evidence="7" id="KW-0378">Hydrolase</keyword>
<evidence type="ECO:0000256" key="3">
    <source>
        <dbReference type="ARBA" id="ARBA00022645"/>
    </source>
</evidence>
<dbReference type="VEuPathDB" id="FungiDB:H257_17277"/>
<evidence type="ECO:0000256" key="6">
    <source>
        <dbReference type="ARBA" id="ARBA00022729"/>
    </source>
</evidence>
<feature type="active site" description="Proton donor/acceptor" evidence="10">
    <location>
        <position position="320"/>
    </location>
</feature>
<keyword evidence="6 12" id="KW-0732">Signal</keyword>
<dbReference type="SMART" id="SM00631">
    <property type="entry name" value="Zn_pept"/>
    <property type="match status" value="1"/>
</dbReference>
<feature type="region of interest" description="Disordered" evidence="11">
    <location>
        <begin position="354"/>
        <end position="435"/>
    </location>
</feature>